<dbReference type="RefSeq" id="WP_344192982.1">
    <property type="nucleotide sequence ID" value="NZ_BAAARN010000001.1"/>
</dbReference>
<feature type="domain" description="GH15-like" evidence="1">
    <location>
        <begin position="28"/>
        <end position="312"/>
    </location>
</feature>
<protein>
    <recommendedName>
        <fullName evidence="1">GH15-like domain-containing protein</fullName>
    </recommendedName>
</protein>
<evidence type="ECO:0000259" key="1">
    <source>
        <dbReference type="Pfam" id="PF00723"/>
    </source>
</evidence>
<dbReference type="EMBL" id="BAAARN010000001">
    <property type="protein sequence ID" value="GAA2736538.1"/>
    <property type="molecule type" value="Genomic_DNA"/>
</dbReference>
<reference evidence="2 3" key="1">
    <citation type="journal article" date="2019" name="Int. J. Syst. Evol. Microbiol.">
        <title>The Global Catalogue of Microorganisms (GCM) 10K type strain sequencing project: providing services to taxonomists for standard genome sequencing and annotation.</title>
        <authorList>
            <consortium name="The Broad Institute Genomics Platform"/>
            <consortium name="The Broad Institute Genome Sequencing Center for Infectious Disease"/>
            <person name="Wu L."/>
            <person name="Ma J."/>
        </authorList>
    </citation>
    <scope>NUCLEOTIDE SEQUENCE [LARGE SCALE GENOMIC DNA]</scope>
    <source>
        <strain evidence="2 3">JCM 16378</strain>
    </source>
</reference>
<sequence>MTSLPETAPAVPLNDALLELAHRSHAVITEHQHEGGAYPASPTFSAYRGYAWLRDGSFTAEGISRYGDTASADRYHDWVSRVLGARREQVDGLVADAARGVEVPLARMLPTRFTFDGLDGSDPWWDFQTDGYGTWLWSLVAHAQRHGGDLTRWLPGIEVAVDFLSAFWDLACYDWWEEHVEHRHVSTLGAVAGGLRDIADSGVLDEGRSNRARAASQGAAALALSQGVTSGHDPAAGTGPADAHFVKWLGTTAVDGSLPSCVVPFRLAEPGSPLAAGTLAKVAADLDVDGGVHRFRADVFYGGGQWLLLSALLGWNLAVAGDRDGALRHLHWIAAHATVAGEMPEQVPDHLLHPESRAEWIERWGEVATPLLWSHGMYLILADELGLLDPSRTTEGPPL</sequence>
<accession>A0ABN3UT41</accession>
<dbReference type="Proteomes" id="UP001501326">
    <property type="component" value="Unassembled WGS sequence"/>
</dbReference>
<proteinExistence type="predicted"/>
<dbReference type="SUPFAM" id="SSF48208">
    <property type="entry name" value="Six-hairpin glycosidases"/>
    <property type="match status" value="1"/>
</dbReference>
<name>A0ABN3UT41_9MICO</name>
<dbReference type="InterPro" id="IPR008928">
    <property type="entry name" value="6-hairpin_glycosidase_sf"/>
</dbReference>
<dbReference type="PANTHER" id="PTHR31616">
    <property type="entry name" value="TREHALASE"/>
    <property type="match status" value="1"/>
</dbReference>
<dbReference type="PANTHER" id="PTHR31616:SF0">
    <property type="entry name" value="GLUCAN 1,4-ALPHA-GLUCOSIDASE"/>
    <property type="match status" value="1"/>
</dbReference>
<gene>
    <name evidence="2" type="ORF">GCM10009867_21450</name>
</gene>
<dbReference type="InterPro" id="IPR011613">
    <property type="entry name" value="GH15-like"/>
</dbReference>
<comment type="caution">
    <text evidence="2">The sequence shown here is derived from an EMBL/GenBank/DDBJ whole genome shotgun (WGS) entry which is preliminary data.</text>
</comment>
<dbReference type="Pfam" id="PF00723">
    <property type="entry name" value="Glyco_hydro_15"/>
    <property type="match status" value="1"/>
</dbReference>
<organism evidence="2 3">
    <name type="scientific">Pedococcus aerophilus</name>
    <dbReference type="NCBI Taxonomy" id="436356"/>
    <lineage>
        <taxon>Bacteria</taxon>
        <taxon>Bacillati</taxon>
        <taxon>Actinomycetota</taxon>
        <taxon>Actinomycetes</taxon>
        <taxon>Micrococcales</taxon>
        <taxon>Intrasporangiaceae</taxon>
        <taxon>Pedococcus</taxon>
    </lineage>
</organism>
<evidence type="ECO:0000313" key="3">
    <source>
        <dbReference type="Proteomes" id="UP001501326"/>
    </source>
</evidence>
<dbReference type="Gene3D" id="1.50.10.10">
    <property type="match status" value="1"/>
</dbReference>
<keyword evidence="3" id="KW-1185">Reference proteome</keyword>
<dbReference type="InterPro" id="IPR012341">
    <property type="entry name" value="6hp_glycosidase-like_sf"/>
</dbReference>
<evidence type="ECO:0000313" key="2">
    <source>
        <dbReference type="EMBL" id="GAA2736538.1"/>
    </source>
</evidence>